<dbReference type="EMBL" id="JBBWRZ010000010">
    <property type="protein sequence ID" value="KAK8227364.1"/>
    <property type="molecule type" value="Genomic_DNA"/>
</dbReference>
<proteinExistence type="predicted"/>
<accession>A0ABR1YEH1</accession>
<keyword evidence="3" id="KW-1185">Reference proteome</keyword>
<feature type="signal peptide" evidence="1">
    <location>
        <begin position="1"/>
        <end position="17"/>
    </location>
</feature>
<evidence type="ECO:0000256" key="1">
    <source>
        <dbReference type="SAM" id="SignalP"/>
    </source>
</evidence>
<organism evidence="2 3">
    <name type="scientific">Phyllosticta capitalensis</name>
    <dbReference type="NCBI Taxonomy" id="121624"/>
    <lineage>
        <taxon>Eukaryota</taxon>
        <taxon>Fungi</taxon>
        <taxon>Dikarya</taxon>
        <taxon>Ascomycota</taxon>
        <taxon>Pezizomycotina</taxon>
        <taxon>Dothideomycetes</taxon>
        <taxon>Dothideomycetes incertae sedis</taxon>
        <taxon>Botryosphaeriales</taxon>
        <taxon>Phyllostictaceae</taxon>
        <taxon>Phyllosticta</taxon>
    </lineage>
</organism>
<feature type="chain" id="PRO_5046578399" description="Secreted protein" evidence="1">
    <location>
        <begin position="18"/>
        <end position="82"/>
    </location>
</feature>
<gene>
    <name evidence="2" type="ORF">HDK90DRAFT_57466</name>
</gene>
<sequence>MLMACAALHCTWAAAAAGGGRTSTGMVTLAQDFADWIHTCVDMMVSQKCNSIQHNSTLPAQKKRETYKRNGGWVLHVTVLLG</sequence>
<comment type="caution">
    <text evidence="2">The sequence shown here is derived from an EMBL/GenBank/DDBJ whole genome shotgun (WGS) entry which is preliminary data.</text>
</comment>
<name>A0ABR1YEH1_9PEZI</name>
<evidence type="ECO:0000313" key="2">
    <source>
        <dbReference type="EMBL" id="KAK8227364.1"/>
    </source>
</evidence>
<evidence type="ECO:0008006" key="4">
    <source>
        <dbReference type="Google" id="ProtNLM"/>
    </source>
</evidence>
<keyword evidence="1" id="KW-0732">Signal</keyword>
<evidence type="ECO:0000313" key="3">
    <source>
        <dbReference type="Proteomes" id="UP001492380"/>
    </source>
</evidence>
<reference evidence="2 3" key="1">
    <citation type="submission" date="2024-04" db="EMBL/GenBank/DDBJ databases">
        <title>Phyllosticta paracitricarpa is synonymous to the EU quarantine fungus P. citricarpa based on phylogenomic analyses.</title>
        <authorList>
            <consortium name="Lawrence Berkeley National Laboratory"/>
            <person name="Van Ingen-Buijs V.A."/>
            <person name="Van Westerhoven A.C."/>
            <person name="Haridas S."/>
            <person name="Skiadas P."/>
            <person name="Martin F."/>
            <person name="Groenewald J.Z."/>
            <person name="Crous P.W."/>
            <person name="Seidl M.F."/>
        </authorList>
    </citation>
    <scope>NUCLEOTIDE SEQUENCE [LARGE SCALE GENOMIC DNA]</scope>
    <source>
        <strain evidence="2 3">CBS 123374</strain>
    </source>
</reference>
<protein>
    <recommendedName>
        <fullName evidence="4">Secreted protein</fullName>
    </recommendedName>
</protein>
<dbReference type="Proteomes" id="UP001492380">
    <property type="component" value="Unassembled WGS sequence"/>
</dbReference>